<dbReference type="SMART" id="SM00035">
    <property type="entry name" value="CLa"/>
    <property type="match status" value="1"/>
</dbReference>
<dbReference type="GO" id="GO:0005615">
    <property type="term" value="C:extracellular space"/>
    <property type="evidence" value="ECO:0007669"/>
    <property type="project" value="TreeGrafter"/>
</dbReference>
<sequence>MTMRALAVSLVLMASLGVFHCAREGPIMDISEETLKQLSLEGEKYVDEAVRKALYGVKQMKDIMAKNEEKHEHLMKSLKHSSDKKKGAEELVEEVEHKLGEVEKRCRDSVQAFWEECRPCLEKECKAFYTKTCRRSFSAFTNRVGNFFHRVTSHLGPQGSEEQLGQNQTAESSEQDAVRIEDSFGMLLSKVGTLVNRCVVLASRMQHKLDRNLRKTYDPALQDREAEIVLPSPDRDLDSGFLKGVGLEEVMESFFDFGRSVVEEFGAVLTQVFDDMGDAADEERKREKELFPRFLQNRKLCRALRRHSSECWQLQHKCEPCQGTMLSECPNVRELHIELGEVSELLEVSKQQYEEVLEIVQRHTDDTVSWLGNMATEFDWVAELANNNSAPESIFSITTVEMHNDEGVIVSGGKTKVEVSILSSPMLTLTVPGELELQDPAFVQYVAEEALGLYKQRVR</sequence>
<keyword evidence="4 11" id="KW-0732">Signal</keyword>
<keyword evidence="6" id="KW-1015">Disulfide bond</keyword>
<accession>A0A6P8F6V2</accession>
<evidence type="ECO:0000259" key="12">
    <source>
        <dbReference type="SMART" id="SM00030"/>
    </source>
</evidence>
<name>A0A6P8F6V2_CLUHA</name>
<keyword evidence="14" id="KW-1185">Reference proteome</keyword>
<keyword evidence="5 9" id="KW-0175">Coiled coil</keyword>
<evidence type="ECO:0000313" key="14">
    <source>
        <dbReference type="Proteomes" id="UP000515152"/>
    </source>
</evidence>
<feature type="coiled-coil region" evidence="9">
    <location>
        <begin position="78"/>
        <end position="105"/>
    </location>
</feature>
<dbReference type="CTD" id="27098"/>
<dbReference type="GO" id="GO:0005634">
    <property type="term" value="C:nucleus"/>
    <property type="evidence" value="ECO:0007669"/>
    <property type="project" value="TreeGrafter"/>
</dbReference>
<evidence type="ECO:0000256" key="8">
    <source>
        <dbReference type="RuleBase" id="RU000629"/>
    </source>
</evidence>
<comment type="subcellular location">
    <subcellularLocation>
        <location evidence="1">Secreted</location>
    </subcellularLocation>
</comment>
<feature type="signal peptide" evidence="11">
    <location>
        <begin position="1"/>
        <end position="21"/>
    </location>
</feature>
<evidence type="ECO:0000256" key="10">
    <source>
        <dbReference type="SAM" id="MobiDB-lite"/>
    </source>
</evidence>
<dbReference type="PANTHER" id="PTHR10970">
    <property type="entry name" value="CLUSTERIN"/>
    <property type="match status" value="1"/>
</dbReference>
<dbReference type="InterPro" id="IPR016015">
    <property type="entry name" value="Clusterin_C"/>
</dbReference>
<evidence type="ECO:0000256" key="3">
    <source>
        <dbReference type="ARBA" id="ARBA00022525"/>
    </source>
</evidence>
<feature type="compositionally biased region" description="Polar residues" evidence="10">
    <location>
        <begin position="160"/>
        <end position="172"/>
    </location>
</feature>
<evidence type="ECO:0000313" key="15">
    <source>
        <dbReference type="RefSeq" id="XP_031418862.1"/>
    </source>
</evidence>
<dbReference type="PANTHER" id="PTHR10970:SF2">
    <property type="entry name" value="CLUSTERIN-LIKE PROTEIN 1"/>
    <property type="match status" value="1"/>
</dbReference>
<feature type="region of interest" description="Disordered" evidence="10">
    <location>
        <begin position="155"/>
        <end position="174"/>
    </location>
</feature>
<feature type="domain" description="Clusterin N-terminal" evidence="12">
    <location>
        <begin position="28"/>
        <end position="239"/>
    </location>
</feature>
<dbReference type="AlphaFoldDB" id="A0A6P8F6V2"/>
<evidence type="ECO:0000256" key="2">
    <source>
        <dbReference type="ARBA" id="ARBA00010069"/>
    </source>
</evidence>
<evidence type="ECO:0000259" key="13">
    <source>
        <dbReference type="SMART" id="SM00035"/>
    </source>
</evidence>
<dbReference type="GeneID" id="105900452"/>
<comment type="similarity">
    <text evidence="2 8">Belongs to the clusterin family.</text>
</comment>
<evidence type="ECO:0000256" key="7">
    <source>
        <dbReference type="ARBA" id="ARBA00023180"/>
    </source>
</evidence>
<evidence type="ECO:0000256" key="1">
    <source>
        <dbReference type="ARBA" id="ARBA00004613"/>
    </source>
</evidence>
<protein>
    <recommendedName>
        <fullName evidence="8">Clusterin</fullName>
    </recommendedName>
</protein>
<reference evidence="15" key="1">
    <citation type="submission" date="2025-08" db="UniProtKB">
        <authorList>
            <consortium name="RefSeq"/>
        </authorList>
    </citation>
    <scope>IDENTIFICATION</scope>
</reference>
<keyword evidence="3" id="KW-0964">Secreted</keyword>
<proteinExistence type="inferred from homology"/>
<dbReference type="SMART" id="SM00030">
    <property type="entry name" value="CLb"/>
    <property type="match status" value="1"/>
</dbReference>
<dbReference type="Pfam" id="PF01093">
    <property type="entry name" value="Clusterin"/>
    <property type="match status" value="1"/>
</dbReference>
<dbReference type="RefSeq" id="XP_031418862.1">
    <property type="nucleotide sequence ID" value="XM_031563002.1"/>
</dbReference>
<dbReference type="Proteomes" id="UP000515152">
    <property type="component" value="Chromosome 25"/>
</dbReference>
<organism evidence="14 15">
    <name type="scientific">Clupea harengus</name>
    <name type="common">Atlantic herring</name>
    <dbReference type="NCBI Taxonomy" id="7950"/>
    <lineage>
        <taxon>Eukaryota</taxon>
        <taxon>Metazoa</taxon>
        <taxon>Chordata</taxon>
        <taxon>Craniata</taxon>
        <taxon>Vertebrata</taxon>
        <taxon>Euteleostomi</taxon>
        <taxon>Actinopterygii</taxon>
        <taxon>Neopterygii</taxon>
        <taxon>Teleostei</taxon>
        <taxon>Clupei</taxon>
        <taxon>Clupeiformes</taxon>
        <taxon>Clupeoidei</taxon>
        <taxon>Clupeidae</taxon>
        <taxon>Clupea</taxon>
    </lineage>
</organism>
<gene>
    <name evidence="15" type="primary">clul1</name>
</gene>
<dbReference type="InterPro" id="IPR000753">
    <property type="entry name" value="Clusterin-like"/>
</dbReference>
<dbReference type="InterPro" id="IPR016014">
    <property type="entry name" value="Clusterin_N"/>
</dbReference>
<feature type="chain" id="PRO_5027997231" description="Clusterin" evidence="11">
    <location>
        <begin position="22"/>
        <end position="459"/>
    </location>
</feature>
<evidence type="ECO:0000256" key="4">
    <source>
        <dbReference type="ARBA" id="ARBA00022729"/>
    </source>
</evidence>
<evidence type="ECO:0000256" key="6">
    <source>
        <dbReference type="ARBA" id="ARBA00023157"/>
    </source>
</evidence>
<dbReference type="GO" id="GO:0051787">
    <property type="term" value="F:misfolded protein binding"/>
    <property type="evidence" value="ECO:0007669"/>
    <property type="project" value="TreeGrafter"/>
</dbReference>
<feature type="domain" description="Clusterin C-terminal" evidence="13">
    <location>
        <begin position="243"/>
        <end position="455"/>
    </location>
</feature>
<evidence type="ECO:0000256" key="11">
    <source>
        <dbReference type="SAM" id="SignalP"/>
    </source>
</evidence>
<evidence type="ECO:0000256" key="9">
    <source>
        <dbReference type="SAM" id="Coils"/>
    </source>
</evidence>
<keyword evidence="7" id="KW-0325">Glycoprotein</keyword>
<evidence type="ECO:0000256" key="5">
    <source>
        <dbReference type="ARBA" id="ARBA00023054"/>
    </source>
</evidence>